<organism evidence="3 4">
    <name type="scientific">Latilactobacillus fuchuensis DSM 14340 = JCM 11249</name>
    <dbReference type="NCBI Taxonomy" id="1423747"/>
    <lineage>
        <taxon>Bacteria</taxon>
        <taxon>Bacillati</taxon>
        <taxon>Bacillota</taxon>
        <taxon>Bacilli</taxon>
        <taxon>Lactobacillales</taxon>
        <taxon>Lactobacillaceae</taxon>
        <taxon>Latilactobacillus</taxon>
    </lineage>
</organism>
<dbReference type="AlphaFoldDB" id="A0A0R1RRU7"/>
<sequence>MNFYILSNNSHDISTLQTIIESDFSNSIVGIDSTIENAYDDLLQLRVDVLLINCDEDAPTDGLKLIERLHSVHINPNIIMIGAARNQSIKEDAYRQGIDFYLEKPLNPIEVQHVTRLVASYRYLITKMAEISKITSSFATPLKQPQSQHRIQTERVYSLLRFLGIASEKGNTDIIRIIRVMIEQNVSFSNLDFERDLSLDPQNKKITFQRIRRAIRIGISNLAAMCNEYPENEILFEYANSLFEYQNVSIEIQKIRHNDVPRNQISIQHFFDGLLQESLSDSSK</sequence>
<dbReference type="GO" id="GO:0000160">
    <property type="term" value="P:phosphorelay signal transduction system"/>
    <property type="evidence" value="ECO:0007669"/>
    <property type="project" value="InterPro"/>
</dbReference>
<comment type="caution">
    <text evidence="3">The sequence shown here is derived from an EMBL/GenBank/DDBJ whole genome shotgun (WGS) entry which is preliminary data.</text>
</comment>
<dbReference type="OrthoDB" id="9780153at2"/>
<dbReference type="InterPro" id="IPR001789">
    <property type="entry name" value="Sig_transdc_resp-reg_receiver"/>
</dbReference>
<name>A0A0R1RRU7_9LACO</name>
<accession>A0A0R1RRU7</accession>
<dbReference type="STRING" id="1423747.FC69_GL001787"/>
<evidence type="ECO:0000259" key="2">
    <source>
        <dbReference type="PROSITE" id="PS50110"/>
    </source>
</evidence>
<dbReference type="Gene3D" id="3.40.50.2300">
    <property type="match status" value="1"/>
</dbReference>
<dbReference type="InterPro" id="IPR013972">
    <property type="entry name" value="YcbB"/>
</dbReference>
<dbReference type="RefSeq" id="WP_025082819.1">
    <property type="nucleotide sequence ID" value="NZ_AZEX01000054.1"/>
</dbReference>
<evidence type="ECO:0000256" key="1">
    <source>
        <dbReference type="PROSITE-ProRule" id="PRU00169"/>
    </source>
</evidence>
<dbReference type="PATRIC" id="fig|1423747.3.peg.1816"/>
<dbReference type="Pfam" id="PF08664">
    <property type="entry name" value="YcbB"/>
    <property type="match status" value="1"/>
</dbReference>
<reference evidence="3 4" key="1">
    <citation type="journal article" date="2015" name="Genome Announc.">
        <title>Expanding the biotechnology potential of lactobacilli through comparative genomics of 213 strains and associated genera.</title>
        <authorList>
            <person name="Sun Z."/>
            <person name="Harris H.M."/>
            <person name="McCann A."/>
            <person name="Guo C."/>
            <person name="Argimon S."/>
            <person name="Zhang W."/>
            <person name="Yang X."/>
            <person name="Jeffery I.B."/>
            <person name="Cooney J.C."/>
            <person name="Kagawa T.F."/>
            <person name="Liu W."/>
            <person name="Song Y."/>
            <person name="Salvetti E."/>
            <person name="Wrobel A."/>
            <person name="Rasinkangas P."/>
            <person name="Parkhill J."/>
            <person name="Rea M.C."/>
            <person name="O'Sullivan O."/>
            <person name="Ritari J."/>
            <person name="Douillard F.P."/>
            <person name="Paul Ross R."/>
            <person name="Yang R."/>
            <person name="Briner A.E."/>
            <person name="Felis G.E."/>
            <person name="de Vos W.M."/>
            <person name="Barrangou R."/>
            <person name="Klaenhammer T.R."/>
            <person name="Caufield P.W."/>
            <person name="Cui Y."/>
            <person name="Zhang H."/>
            <person name="O'Toole P.W."/>
        </authorList>
    </citation>
    <scope>NUCLEOTIDE SEQUENCE [LARGE SCALE GENOMIC DNA]</scope>
    <source>
        <strain evidence="3 4">DSM 14340</strain>
    </source>
</reference>
<comment type="caution">
    <text evidence="1">Lacks conserved residue(s) required for the propagation of feature annotation.</text>
</comment>
<feature type="domain" description="Response regulatory" evidence="2">
    <location>
        <begin position="2"/>
        <end position="119"/>
    </location>
</feature>
<dbReference type="eggNOG" id="COG2197">
    <property type="taxonomic scope" value="Bacteria"/>
</dbReference>
<proteinExistence type="predicted"/>
<evidence type="ECO:0000313" key="4">
    <source>
        <dbReference type="Proteomes" id="UP000051264"/>
    </source>
</evidence>
<dbReference type="InterPro" id="IPR011006">
    <property type="entry name" value="CheY-like_superfamily"/>
</dbReference>
<evidence type="ECO:0000313" key="3">
    <source>
        <dbReference type="EMBL" id="KRL59161.1"/>
    </source>
</evidence>
<dbReference type="Proteomes" id="UP000051264">
    <property type="component" value="Unassembled WGS sequence"/>
</dbReference>
<dbReference type="PROSITE" id="PS50110">
    <property type="entry name" value="RESPONSE_REGULATORY"/>
    <property type="match status" value="1"/>
</dbReference>
<dbReference type="Pfam" id="PF00072">
    <property type="entry name" value="Response_reg"/>
    <property type="match status" value="1"/>
</dbReference>
<protein>
    <submittedName>
        <fullName evidence="3">Two-component system, response regulator YcbB</fullName>
    </submittedName>
</protein>
<gene>
    <name evidence="3" type="ORF">FC69_GL001787</name>
</gene>
<dbReference type="EMBL" id="AZEX01000054">
    <property type="protein sequence ID" value="KRL59161.1"/>
    <property type="molecule type" value="Genomic_DNA"/>
</dbReference>
<dbReference type="SUPFAM" id="SSF52172">
    <property type="entry name" value="CheY-like"/>
    <property type="match status" value="1"/>
</dbReference>